<dbReference type="Pfam" id="PF10320">
    <property type="entry name" value="7TM_GPCR_Srsx"/>
    <property type="match status" value="1"/>
</dbReference>
<dbReference type="GO" id="GO:0004930">
    <property type="term" value="F:G protein-coupled receptor activity"/>
    <property type="evidence" value="ECO:0007669"/>
    <property type="project" value="InterPro"/>
</dbReference>
<dbReference type="Proteomes" id="UP000025227">
    <property type="component" value="Unplaced"/>
</dbReference>
<feature type="domain" description="G-protein coupled receptors family 1 profile" evidence="6">
    <location>
        <begin position="21"/>
        <end position="233"/>
    </location>
</feature>
<evidence type="ECO:0000256" key="3">
    <source>
        <dbReference type="ARBA" id="ARBA00022989"/>
    </source>
</evidence>
<accession>A0A7I4YNH2</accession>
<reference evidence="8" key="1">
    <citation type="submission" date="2020-12" db="UniProtKB">
        <authorList>
            <consortium name="WormBaseParasite"/>
        </authorList>
    </citation>
    <scope>IDENTIFICATION</scope>
    <source>
        <strain evidence="8">MHco3</strain>
    </source>
</reference>
<dbReference type="WBParaSite" id="HCON_00113330-00001">
    <property type="protein sequence ID" value="HCON_00113330-00001"/>
    <property type="gene ID" value="HCON_00113330"/>
</dbReference>
<sequence>MIYFYSISFIIVVFCTLGLFGNLNIIWATYRKPQLQKKHGLLLANLAGYHLVCIACQWVNLSYSVNHQLPRQDECFKLILPYIFAISAQAIMYVVIVGDLLAAVLVPLRHHFFQPFQYVVIVSIPVWIYSTVVLVWGALSVEEKHIMFCNPTLALNGSANRFWMSTNLAIIVVVVILHITVWVILKRKAVDYPGACSNRTSEWNVSLRRSVWRDQKRALNSLTVHLALFFWSWCTTILGIELFGDFLSRWLPNVKLVQILQSYMVFFGLLCFSQSYYILMWKSPEHSIAFKEQLQMLLCCFPMTISSKVINTLSDRDRPGNSSCGLFPIKSRRCSELHSVRSDRKHCKLIRTA</sequence>
<keyword evidence="7" id="KW-1185">Reference proteome</keyword>
<dbReference type="CDD" id="cd00637">
    <property type="entry name" value="7tm_classA_rhodopsin-like"/>
    <property type="match status" value="1"/>
</dbReference>
<dbReference type="OMA" id="VEEKHIM"/>
<dbReference type="InterPro" id="IPR019424">
    <property type="entry name" value="7TM_GPCR_Srsx"/>
</dbReference>
<dbReference type="GO" id="GO:0016020">
    <property type="term" value="C:membrane"/>
    <property type="evidence" value="ECO:0007669"/>
    <property type="project" value="UniProtKB-SubCell"/>
</dbReference>
<dbReference type="PANTHER" id="PTHR23360:SF37">
    <property type="entry name" value="G-PROTEIN COUPLED RECEPTORS FAMILY 1 PROFILE DOMAIN-CONTAINING PROTEIN"/>
    <property type="match status" value="1"/>
</dbReference>
<comment type="subcellular location">
    <subcellularLocation>
        <location evidence="1">Membrane</location>
    </subcellularLocation>
</comment>
<dbReference type="InterPro" id="IPR047130">
    <property type="entry name" value="7TM_GPCR_Srsx_nematod"/>
</dbReference>
<feature type="transmembrane region" description="Helical" evidence="5">
    <location>
        <begin position="218"/>
        <end position="240"/>
    </location>
</feature>
<dbReference type="InterPro" id="IPR000276">
    <property type="entry name" value="GPCR_Rhodpsn"/>
</dbReference>
<feature type="transmembrane region" description="Helical" evidence="5">
    <location>
        <begin position="40"/>
        <end position="60"/>
    </location>
</feature>
<dbReference type="AlphaFoldDB" id="A0A7I4YNH2"/>
<feature type="transmembrane region" description="Helical" evidence="5">
    <location>
        <begin position="6"/>
        <end position="28"/>
    </location>
</feature>
<evidence type="ECO:0000313" key="7">
    <source>
        <dbReference type="Proteomes" id="UP000025227"/>
    </source>
</evidence>
<protein>
    <submittedName>
        <fullName evidence="8">G_PROTEIN_RECEP_F1_2 domain-containing protein</fullName>
    </submittedName>
</protein>
<organism evidence="7 8">
    <name type="scientific">Haemonchus contortus</name>
    <name type="common">Barber pole worm</name>
    <dbReference type="NCBI Taxonomy" id="6289"/>
    <lineage>
        <taxon>Eukaryota</taxon>
        <taxon>Metazoa</taxon>
        <taxon>Ecdysozoa</taxon>
        <taxon>Nematoda</taxon>
        <taxon>Chromadorea</taxon>
        <taxon>Rhabditida</taxon>
        <taxon>Rhabditina</taxon>
        <taxon>Rhabditomorpha</taxon>
        <taxon>Strongyloidea</taxon>
        <taxon>Trichostrongylidae</taxon>
        <taxon>Haemonchus</taxon>
    </lineage>
</organism>
<keyword evidence="2 5" id="KW-0812">Transmembrane</keyword>
<evidence type="ECO:0000256" key="4">
    <source>
        <dbReference type="ARBA" id="ARBA00023136"/>
    </source>
</evidence>
<feature type="transmembrane region" description="Helical" evidence="5">
    <location>
        <begin position="260"/>
        <end position="279"/>
    </location>
</feature>
<feature type="transmembrane region" description="Helical" evidence="5">
    <location>
        <begin position="80"/>
        <end position="106"/>
    </location>
</feature>
<dbReference type="InterPro" id="IPR017452">
    <property type="entry name" value="GPCR_Rhodpsn_7TM"/>
</dbReference>
<dbReference type="PROSITE" id="PS50262">
    <property type="entry name" value="G_PROTEIN_RECEP_F1_2"/>
    <property type="match status" value="1"/>
</dbReference>
<dbReference type="PANTHER" id="PTHR23360">
    <property type="entry name" value="G-PROTEIN COUPLED RECEPTORS FAMILY 1 PROFILE DOMAIN-CONTAINING PROTEIN-RELATED"/>
    <property type="match status" value="1"/>
</dbReference>
<feature type="transmembrane region" description="Helical" evidence="5">
    <location>
        <begin position="161"/>
        <end position="185"/>
    </location>
</feature>
<dbReference type="SUPFAM" id="SSF81321">
    <property type="entry name" value="Family A G protein-coupled receptor-like"/>
    <property type="match status" value="1"/>
</dbReference>
<keyword evidence="3 5" id="KW-1133">Transmembrane helix</keyword>
<dbReference type="Gene3D" id="1.20.1070.10">
    <property type="entry name" value="Rhodopsin 7-helix transmembrane proteins"/>
    <property type="match status" value="1"/>
</dbReference>
<evidence type="ECO:0000313" key="8">
    <source>
        <dbReference type="WBParaSite" id="HCON_00113330-00001"/>
    </source>
</evidence>
<proteinExistence type="predicted"/>
<name>A0A7I4YNH2_HAECO</name>
<evidence type="ECO:0000259" key="6">
    <source>
        <dbReference type="PROSITE" id="PS50262"/>
    </source>
</evidence>
<dbReference type="SMART" id="SM01381">
    <property type="entry name" value="7TM_GPCR_Srsx"/>
    <property type="match status" value="1"/>
</dbReference>
<evidence type="ECO:0000256" key="1">
    <source>
        <dbReference type="ARBA" id="ARBA00004370"/>
    </source>
</evidence>
<evidence type="ECO:0000256" key="5">
    <source>
        <dbReference type="SAM" id="Phobius"/>
    </source>
</evidence>
<dbReference type="OrthoDB" id="5850333at2759"/>
<feature type="transmembrane region" description="Helical" evidence="5">
    <location>
        <begin position="118"/>
        <end position="141"/>
    </location>
</feature>
<keyword evidence="4 5" id="KW-0472">Membrane</keyword>
<evidence type="ECO:0000256" key="2">
    <source>
        <dbReference type="ARBA" id="ARBA00022692"/>
    </source>
</evidence>